<evidence type="ECO:0008006" key="17">
    <source>
        <dbReference type="Google" id="ProtNLM"/>
    </source>
</evidence>
<evidence type="ECO:0000256" key="11">
    <source>
        <dbReference type="SAM" id="Phobius"/>
    </source>
</evidence>
<dbReference type="GO" id="GO:0051707">
    <property type="term" value="P:response to other organism"/>
    <property type="evidence" value="ECO:0007669"/>
    <property type="project" value="UniProtKB-ARBA"/>
</dbReference>
<dbReference type="PRINTS" id="PR00019">
    <property type="entry name" value="LEURICHRPT"/>
</dbReference>
<evidence type="ECO:0000256" key="8">
    <source>
        <dbReference type="ARBA" id="ARBA00022989"/>
    </source>
</evidence>
<evidence type="ECO:0000313" key="16">
    <source>
        <dbReference type="Proteomes" id="UP001229421"/>
    </source>
</evidence>
<evidence type="ECO:0000313" key="15">
    <source>
        <dbReference type="EMBL" id="KAK1412636.1"/>
    </source>
</evidence>
<evidence type="ECO:0000256" key="12">
    <source>
        <dbReference type="SAM" id="SignalP"/>
    </source>
</evidence>
<gene>
    <name evidence="15" type="ORF">QVD17_34039</name>
</gene>
<evidence type="ECO:0000259" key="13">
    <source>
        <dbReference type="Pfam" id="PF08263"/>
    </source>
</evidence>
<keyword evidence="9 11" id="KW-0472">Membrane</keyword>
<keyword evidence="7" id="KW-0677">Repeat</keyword>
<dbReference type="EMBL" id="JAUHHV010000009">
    <property type="protein sequence ID" value="KAK1412636.1"/>
    <property type="molecule type" value="Genomic_DNA"/>
</dbReference>
<dbReference type="FunFam" id="3.80.10.10:FF:000095">
    <property type="entry name" value="LRR receptor-like serine/threonine-protein kinase GSO1"/>
    <property type="match status" value="1"/>
</dbReference>
<feature type="signal peptide" evidence="12">
    <location>
        <begin position="1"/>
        <end position="21"/>
    </location>
</feature>
<name>A0AAD8NLE9_TARER</name>
<dbReference type="SUPFAM" id="SSF52047">
    <property type="entry name" value="RNI-like"/>
    <property type="match status" value="1"/>
</dbReference>
<keyword evidence="16" id="KW-1185">Reference proteome</keyword>
<dbReference type="Pfam" id="PF08263">
    <property type="entry name" value="LRRNT_2"/>
    <property type="match status" value="1"/>
</dbReference>
<keyword evidence="3" id="KW-1003">Cell membrane</keyword>
<dbReference type="FunFam" id="3.80.10.10:FF:000383">
    <property type="entry name" value="Leucine-rich repeat receptor protein kinase EMS1"/>
    <property type="match status" value="1"/>
</dbReference>
<keyword evidence="8 11" id="KW-1133">Transmembrane helix</keyword>
<dbReference type="Proteomes" id="UP001229421">
    <property type="component" value="Unassembled WGS sequence"/>
</dbReference>
<dbReference type="PANTHER" id="PTHR48063:SF106">
    <property type="entry name" value="LEUCINE-RICH REPEAT DOMAIN, L DOMAIN-LIKE PROTEIN-RELATED"/>
    <property type="match status" value="1"/>
</dbReference>
<reference evidence="15" key="1">
    <citation type="journal article" date="2023" name="bioRxiv">
        <title>Improved chromosome-level genome assembly for marigold (Tagetes erecta).</title>
        <authorList>
            <person name="Jiang F."/>
            <person name="Yuan L."/>
            <person name="Wang S."/>
            <person name="Wang H."/>
            <person name="Xu D."/>
            <person name="Wang A."/>
            <person name="Fan W."/>
        </authorList>
    </citation>
    <scope>NUCLEOTIDE SEQUENCE</scope>
    <source>
        <strain evidence="15">WSJ</strain>
        <tissue evidence="15">Leaf</tissue>
    </source>
</reference>
<feature type="domain" description="Leucine-rich repeat-containing N-terminal plant-type" evidence="13">
    <location>
        <begin position="33"/>
        <end position="70"/>
    </location>
</feature>
<comment type="caution">
    <text evidence="15">The sequence shown here is derived from an EMBL/GenBank/DDBJ whole genome shotgun (WGS) entry which is preliminary data.</text>
</comment>
<keyword evidence="4" id="KW-0433">Leucine-rich repeat</keyword>
<keyword evidence="6 12" id="KW-0732">Signal</keyword>
<keyword evidence="10" id="KW-0325">Glycoprotein</keyword>
<protein>
    <recommendedName>
        <fullName evidence="17">Leucine-rich repeat-containing N-terminal plant-type domain-containing protein</fullName>
    </recommendedName>
</protein>
<comment type="similarity">
    <text evidence="2">Belongs to the RLP family.</text>
</comment>
<dbReference type="Pfam" id="PF23598">
    <property type="entry name" value="LRR_14"/>
    <property type="match status" value="1"/>
</dbReference>
<feature type="domain" description="Disease resistance R13L4/SHOC-2-like LRR" evidence="14">
    <location>
        <begin position="257"/>
        <end position="438"/>
    </location>
</feature>
<sequence>MKTSFLVICTFFSFFQRFGLSIITSSSNVTCIKSERQSLLVFKNALTRTNNRLSTWTGIECCEWHGVECDRNGHVVKLDLRTRGSLETIKFKWLTGEFSPSLQNLKHLRYLDVSMNGFTSNIPKFLGSFERLEYLNLSGSSLGGVVPHHLGNLSRLQYLDLTIQILPLEHAFDKEPILDDMRWVSSLTSLRHLDLTGMNIGEHVDWFNPVNMLSSLLTLNLGASNINIPSIKYVNFTSLNTLGLSSNSINSNVPMWLSNLTALTHLDLSFTDLRGQIPDYIGTFNALSFLDLSVNHFENSIPDVLCNLSNLVHLDLSVNKLSGPIPSMLGLILKLEDLSLQFNKLSGNISTSLGQLSNLKQLDLSGNSFAGVLSEAHFAKVKKLNYLDLSRTSLVLNITSQWTDPFQLQTFYASSCNVVQRFPYWLQTQTKLQRLDISNSSIIDTIPDWFENISSNILELDLSKNQIGGKMPRFHVDSSKHINGRILNMNSNKFEGSLATFPSNVRWLDFSNNLLSGHVPPTNKTMNPILEYVVLSENRFSGNIPIHFFKVPSIRVLDLSYNLFSGHLPQMDGTMNSSLNYVILSRNDLAGSLVRLCNVSTIRVLDLSHNKFVGRIPRCLGNLINLEIIDLTNNTITGVVPSPLGHLYRLTTLHLHNNTLEGDIPSSLQNLTRLVTMDLGNNLFTGTIPLWIGEKLSKLSFLNLQSNKLTGNIPVQLCQLNALQYLSLANNNITGKIPPCFGNLSGMITHQDDSGYDVYNYEENILAFVKGKQLLYTTTIMFLTISLDLSSNNIVGEIPDALMNLVGLMSLNLSRNLLKGYIPMNIGDLTQLESLDLSMNKLSGRIPQSLTSLTFLSFLNLSFNNLSGAIPVGNQLQTLDDASVYEGNDGLCGPPVSKSCKGNETTYNDVDGDDGRDETKGFWFYAGMGPGFVVAFMGFLGSLHFIKRWRVAYFKMVDNVYTWLSVSMLLNLALQRRNVFK</sequence>
<evidence type="ECO:0000256" key="1">
    <source>
        <dbReference type="ARBA" id="ARBA00004251"/>
    </source>
</evidence>
<dbReference type="Pfam" id="PF13855">
    <property type="entry name" value="LRR_8"/>
    <property type="match status" value="2"/>
</dbReference>
<dbReference type="GO" id="GO:0005886">
    <property type="term" value="C:plasma membrane"/>
    <property type="evidence" value="ECO:0007669"/>
    <property type="project" value="UniProtKB-SubCell"/>
</dbReference>
<dbReference type="Pfam" id="PF00560">
    <property type="entry name" value="LRR_1"/>
    <property type="match status" value="5"/>
</dbReference>
<feature type="chain" id="PRO_5042151947" description="Leucine-rich repeat-containing N-terminal plant-type domain-containing protein" evidence="12">
    <location>
        <begin position="22"/>
        <end position="981"/>
    </location>
</feature>
<evidence type="ECO:0000256" key="4">
    <source>
        <dbReference type="ARBA" id="ARBA00022614"/>
    </source>
</evidence>
<keyword evidence="5 11" id="KW-0812">Transmembrane</keyword>
<dbReference type="InterPro" id="IPR003591">
    <property type="entry name" value="Leu-rich_rpt_typical-subtyp"/>
</dbReference>
<accession>A0AAD8NLE9</accession>
<feature type="transmembrane region" description="Helical" evidence="11">
    <location>
        <begin position="922"/>
        <end position="946"/>
    </location>
</feature>
<dbReference type="SMART" id="SM00369">
    <property type="entry name" value="LRR_TYP"/>
    <property type="match status" value="9"/>
</dbReference>
<dbReference type="SUPFAM" id="SSF52058">
    <property type="entry name" value="L domain-like"/>
    <property type="match status" value="2"/>
</dbReference>
<evidence type="ECO:0000256" key="5">
    <source>
        <dbReference type="ARBA" id="ARBA00022692"/>
    </source>
</evidence>
<dbReference type="GO" id="GO:0006952">
    <property type="term" value="P:defense response"/>
    <property type="evidence" value="ECO:0007669"/>
    <property type="project" value="UniProtKB-ARBA"/>
</dbReference>
<evidence type="ECO:0000256" key="7">
    <source>
        <dbReference type="ARBA" id="ARBA00022737"/>
    </source>
</evidence>
<dbReference type="InterPro" id="IPR001611">
    <property type="entry name" value="Leu-rich_rpt"/>
</dbReference>
<dbReference type="FunFam" id="3.80.10.10:FF:000111">
    <property type="entry name" value="LRR receptor-like serine/threonine-protein kinase ERECTA"/>
    <property type="match status" value="1"/>
</dbReference>
<evidence type="ECO:0000256" key="3">
    <source>
        <dbReference type="ARBA" id="ARBA00022475"/>
    </source>
</evidence>
<dbReference type="Gene3D" id="3.80.10.10">
    <property type="entry name" value="Ribonuclease Inhibitor"/>
    <property type="match status" value="5"/>
</dbReference>
<comment type="subcellular location">
    <subcellularLocation>
        <location evidence="1">Cell membrane</location>
        <topology evidence="1">Single-pass type I membrane protein</topology>
    </subcellularLocation>
</comment>
<dbReference type="InterPro" id="IPR046956">
    <property type="entry name" value="RLP23-like"/>
</dbReference>
<evidence type="ECO:0000256" key="6">
    <source>
        <dbReference type="ARBA" id="ARBA00022729"/>
    </source>
</evidence>
<evidence type="ECO:0000256" key="10">
    <source>
        <dbReference type="ARBA" id="ARBA00023180"/>
    </source>
</evidence>
<organism evidence="15 16">
    <name type="scientific">Tagetes erecta</name>
    <name type="common">African marigold</name>
    <dbReference type="NCBI Taxonomy" id="13708"/>
    <lineage>
        <taxon>Eukaryota</taxon>
        <taxon>Viridiplantae</taxon>
        <taxon>Streptophyta</taxon>
        <taxon>Embryophyta</taxon>
        <taxon>Tracheophyta</taxon>
        <taxon>Spermatophyta</taxon>
        <taxon>Magnoliopsida</taxon>
        <taxon>eudicotyledons</taxon>
        <taxon>Gunneridae</taxon>
        <taxon>Pentapetalae</taxon>
        <taxon>asterids</taxon>
        <taxon>campanulids</taxon>
        <taxon>Asterales</taxon>
        <taxon>Asteraceae</taxon>
        <taxon>Asteroideae</taxon>
        <taxon>Heliantheae alliance</taxon>
        <taxon>Tageteae</taxon>
        <taxon>Tagetes</taxon>
    </lineage>
</organism>
<dbReference type="InterPro" id="IPR032675">
    <property type="entry name" value="LRR_dom_sf"/>
</dbReference>
<evidence type="ECO:0000259" key="14">
    <source>
        <dbReference type="Pfam" id="PF23598"/>
    </source>
</evidence>
<evidence type="ECO:0000256" key="9">
    <source>
        <dbReference type="ARBA" id="ARBA00023136"/>
    </source>
</evidence>
<proteinExistence type="inferred from homology"/>
<dbReference type="InterPro" id="IPR055414">
    <property type="entry name" value="LRR_R13L4/SHOC2-like"/>
</dbReference>
<evidence type="ECO:0000256" key="2">
    <source>
        <dbReference type="ARBA" id="ARBA00009592"/>
    </source>
</evidence>
<dbReference type="InterPro" id="IPR013210">
    <property type="entry name" value="LRR_N_plant-typ"/>
</dbReference>
<dbReference type="AlphaFoldDB" id="A0AAD8NLE9"/>
<dbReference type="PANTHER" id="PTHR48063">
    <property type="entry name" value="LRR RECEPTOR-LIKE KINASE"/>
    <property type="match status" value="1"/>
</dbReference>